<gene>
    <name evidence="2" type="ORF">BK648_07430</name>
</gene>
<feature type="region of interest" description="Disordered" evidence="1">
    <location>
        <begin position="123"/>
        <end position="145"/>
    </location>
</feature>
<organism evidence="2 3">
    <name type="scientific">Pseudomonas poae</name>
    <dbReference type="NCBI Taxonomy" id="200451"/>
    <lineage>
        <taxon>Bacteria</taxon>
        <taxon>Pseudomonadati</taxon>
        <taxon>Pseudomonadota</taxon>
        <taxon>Gammaproteobacteria</taxon>
        <taxon>Pseudomonadales</taxon>
        <taxon>Pseudomonadaceae</taxon>
        <taxon>Pseudomonas</taxon>
    </lineage>
</organism>
<dbReference type="EMBL" id="MOAY01000030">
    <property type="protein sequence ID" value="ROM53374.1"/>
    <property type="molecule type" value="Genomic_DNA"/>
</dbReference>
<proteinExistence type="predicted"/>
<reference evidence="2 3" key="1">
    <citation type="submission" date="2016-10" db="EMBL/GenBank/DDBJ databases">
        <title>Comparative genome analysis of multiple Pseudomonas spp. focuses on biocontrol and plant growth promoting traits.</title>
        <authorList>
            <person name="Tao X.-Y."/>
            <person name="Taylor C.G."/>
        </authorList>
    </citation>
    <scope>NUCLEOTIDE SEQUENCE [LARGE SCALE GENOMIC DNA]</scope>
    <source>
        <strain evidence="2 3">29G9</strain>
    </source>
</reference>
<name>A0A423FAN7_9PSED</name>
<evidence type="ECO:0000313" key="2">
    <source>
        <dbReference type="EMBL" id="ROM53374.1"/>
    </source>
</evidence>
<dbReference type="Proteomes" id="UP000284656">
    <property type="component" value="Unassembled WGS sequence"/>
</dbReference>
<comment type="caution">
    <text evidence="2">The sequence shown here is derived from an EMBL/GenBank/DDBJ whole genome shotgun (WGS) entry which is preliminary data.</text>
</comment>
<feature type="compositionally biased region" description="Pro residues" evidence="1">
    <location>
        <begin position="124"/>
        <end position="134"/>
    </location>
</feature>
<protein>
    <submittedName>
        <fullName evidence="2">Uncharacterized protein</fullName>
    </submittedName>
</protein>
<dbReference type="RefSeq" id="WP_123715465.1">
    <property type="nucleotide sequence ID" value="NZ_MOAY01000030.1"/>
</dbReference>
<accession>A0A423FAN7</accession>
<dbReference type="AlphaFoldDB" id="A0A423FAN7"/>
<sequence>MQIGNSGLNPHVGVRLPAPVGPVSGFYRPSLAERKLIEAMIKHFSALEDPGDKGYITLESLKHIAYPRAGRRDVPPALQQIARDFLNHDVLRVLADRDPYRRLDDKYDRENLNIVLKQAHGPTVPLPRPYPGPNTPGQGNYIVPA</sequence>
<evidence type="ECO:0000313" key="3">
    <source>
        <dbReference type="Proteomes" id="UP000284656"/>
    </source>
</evidence>
<evidence type="ECO:0000256" key="1">
    <source>
        <dbReference type="SAM" id="MobiDB-lite"/>
    </source>
</evidence>